<dbReference type="Pfam" id="PF01614">
    <property type="entry name" value="IclR_C"/>
    <property type="match status" value="1"/>
</dbReference>
<protein>
    <submittedName>
        <fullName evidence="6">Helix-turn-helix domain-containing protein</fullName>
    </submittedName>
</protein>
<dbReference type="PANTHER" id="PTHR30136">
    <property type="entry name" value="HELIX-TURN-HELIX TRANSCRIPTIONAL REGULATOR, ICLR FAMILY"/>
    <property type="match status" value="1"/>
</dbReference>
<feature type="domain" description="HTH iclR-type" evidence="4">
    <location>
        <begin position="10"/>
        <end position="72"/>
    </location>
</feature>
<dbReference type="EMBL" id="JANJOU010000037">
    <property type="protein sequence ID" value="MCR0985575.1"/>
    <property type="molecule type" value="Genomic_DNA"/>
</dbReference>
<feature type="domain" description="IclR-ED" evidence="5">
    <location>
        <begin position="73"/>
        <end position="254"/>
    </location>
</feature>
<dbReference type="Proteomes" id="UP001524642">
    <property type="component" value="Unassembled WGS sequence"/>
</dbReference>
<organism evidence="6 7">
    <name type="scientific">Roseomonas populi</name>
    <dbReference type="NCBI Taxonomy" id="3121582"/>
    <lineage>
        <taxon>Bacteria</taxon>
        <taxon>Pseudomonadati</taxon>
        <taxon>Pseudomonadota</taxon>
        <taxon>Alphaproteobacteria</taxon>
        <taxon>Acetobacterales</taxon>
        <taxon>Roseomonadaceae</taxon>
        <taxon>Roseomonas</taxon>
    </lineage>
</organism>
<accession>A0ABT1XBR9</accession>
<sequence length="265" mass="27489">MSEIPARRGIQSIEIAFRLLQVLQASRRPLPLKEIAAGAGMSPSAANNYLVSLVRTGLAATDGKPGHYRLGSSAVALGMSAIQQIDGFEIARQEVTALRDTTRHSAAVTAWTDDGPVSLFKQEGDWRSALELRTGLLSITATAAGKVFAACLPEAATLPLIGRERGTGATATLSGPAIVEAARREMREAGYVVVRRDDGTGYASAAAPVRDWSGGIRFALSIIGSQNSLSTERGSAEVRELLACAARATAALGGAAQMSADPASG</sequence>
<dbReference type="InterPro" id="IPR050707">
    <property type="entry name" value="HTH_MetabolicPath_Reg"/>
</dbReference>
<gene>
    <name evidence="6" type="ORF">NRP21_26335</name>
</gene>
<evidence type="ECO:0000259" key="5">
    <source>
        <dbReference type="PROSITE" id="PS51078"/>
    </source>
</evidence>
<dbReference type="SUPFAM" id="SSF55781">
    <property type="entry name" value="GAF domain-like"/>
    <property type="match status" value="1"/>
</dbReference>
<dbReference type="SUPFAM" id="SSF46785">
    <property type="entry name" value="Winged helix' DNA-binding domain"/>
    <property type="match status" value="1"/>
</dbReference>
<dbReference type="InterPro" id="IPR036390">
    <property type="entry name" value="WH_DNA-bd_sf"/>
</dbReference>
<dbReference type="PROSITE" id="PS51078">
    <property type="entry name" value="ICLR_ED"/>
    <property type="match status" value="1"/>
</dbReference>
<evidence type="ECO:0000259" key="4">
    <source>
        <dbReference type="PROSITE" id="PS51077"/>
    </source>
</evidence>
<comment type="caution">
    <text evidence="6">The sequence shown here is derived from an EMBL/GenBank/DDBJ whole genome shotgun (WGS) entry which is preliminary data.</text>
</comment>
<dbReference type="InterPro" id="IPR029016">
    <property type="entry name" value="GAF-like_dom_sf"/>
</dbReference>
<dbReference type="InterPro" id="IPR014757">
    <property type="entry name" value="Tscrpt_reg_IclR_C"/>
</dbReference>
<proteinExistence type="predicted"/>
<evidence type="ECO:0000256" key="1">
    <source>
        <dbReference type="ARBA" id="ARBA00023015"/>
    </source>
</evidence>
<dbReference type="SMART" id="SM00346">
    <property type="entry name" value="HTH_ICLR"/>
    <property type="match status" value="1"/>
</dbReference>
<dbReference type="RefSeq" id="WP_257719223.1">
    <property type="nucleotide sequence ID" value="NZ_JANJOU010000037.1"/>
</dbReference>
<dbReference type="Gene3D" id="1.10.10.10">
    <property type="entry name" value="Winged helix-like DNA-binding domain superfamily/Winged helix DNA-binding domain"/>
    <property type="match status" value="1"/>
</dbReference>
<keyword evidence="2" id="KW-0238">DNA-binding</keyword>
<name>A0ABT1XBR9_9PROT</name>
<reference evidence="6 7" key="1">
    <citation type="submission" date="2022-06" db="EMBL/GenBank/DDBJ databases">
        <title>Roseomonas CN29.</title>
        <authorList>
            <person name="Cheng Y."/>
            <person name="He X."/>
        </authorList>
    </citation>
    <scope>NUCLEOTIDE SEQUENCE [LARGE SCALE GENOMIC DNA]</scope>
    <source>
        <strain evidence="6 7">CN29</strain>
    </source>
</reference>
<dbReference type="InterPro" id="IPR036388">
    <property type="entry name" value="WH-like_DNA-bd_sf"/>
</dbReference>
<keyword evidence="3" id="KW-0804">Transcription</keyword>
<dbReference type="InterPro" id="IPR005471">
    <property type="entry name" value="Tscrpt_reg_IclR_N"/>
</dbReference>
<dbReference type="Pfam" id="PF09339">
    <property type="entry name" value="HTH_IclR"/>
    <property type="match status" value="1"/>
</dbReference>
<evidence type="ECO:0000313" key="7">
    <source>
        <dbReference type="Proteomes" id="UP001524642"/>
    </source>
</evidence>
<evidence type="ECO:0000313" key="6">
    <source>
        <dbReference type="EMBL" id="MCR0985575.1"/>
    </source>
</evidence>
<dbReference type="PROSITE" id="PS51077">
    <property type="entry name" value="HTH_ICLR"/>
    <property type="match status" value="1"/>
</dbReference>
<dbReference type="Gene3D" id="3.30.450.40">
    <property type="match status" value="1"/>
</dbReference>
<keyword evidence="1" id="KW-0805">Transcription regulation</keyword>
<dbReference type="PANTHER" id="PTHR30136:SF8">
    <property type="entry name" value="TRANSCRIPTIONAL REGULATORY PROTEIN"/>
    <property type="match status" value="1"/>
</dbReference>
<evidence type="ECO:0000256" key="2">
    <source>
        <dbReference type="ARBA" id="ARBA00023125"/>
    </source>
</evidence>
<keyword evidence="7" id="KW-1185">Reference proteome</keyword>
<evidence type="ECO:0000256" key="3">
    <source>
        <dbReference type="ARBA" id="ARBA00023163"/>
    </source>
</evidence>